<evidence type="ECO:0000256" key="1">
    <source>
        <dbReference type="ARBA" id="ARBA00006484"/>
    </source>
</evidence>
<accession>A0A087MHF9</accession>
<protein>
    <recommendedName>
        <fullName evidence="7">Short-chain dehydrogenase</fullName>
    </recommendedName>
</protein>
<evidence type="ECO:0000256" key="3">
    <source>
        <dbReference type="ARBA" id="ARBA00023002"/>
    </source>
</evidence>
<dbReference type="AlphaFoldDB" id="A0A087MHF9"/>
<dbReference type="InterPro" id="IPR036291">
    <property type="entry name" value="NAD(P)-bd_dom_sf"/>
</dbReference>
<keyword evidence="3" id="KW-0560">Oxidoreductase</keyword>
<evidence type="ECO:0000256" key="4">
    <source>
        <dbReference type="RuleBase" id="RU000363"/>
    </source>
</evidence>
<reference evidence="6" key="1">
    <citation type="submission" date="2013-08" db="EMBL/GenBank/DDBJ databases">
        <title>Genome sequencing of Arenimonas donghaensis.</title>
        <authorList>
            <person name="Chen F."/>
            <person name="Wang G."/>
        </authorList>
    </citation>
    <scope>NUCLEOTIDE SEQUENCE [LARGE SCALE GENOMIC DNA]</scope>
    <source>
        <strain evidence="6">HO3-R19</strain>
    </source>
</reference>
<dbReference type="EMBL" id="AVCJ01000023">
    <property type="protein sequence ID" value="KFL36312.1"/>
    <property type="molecule type" value="Genomic_DNA"/>
</dbReference>
<dbReference type="PANTHER" id="PTHR43391:SF14">
    <property type="entry name" value="DEHYDROGENASE_REDUCTASE SDR FAMILY PROTEIN 7-LIKE"/>
    <property type="match status" value="1"/>
</dbReference>
<dbReference type="STRING" id="1121014.N788_05315"/>
<dbReference type="InterPro" id="IPR020904">
    <property type="entry name" value="Sc_DH/Rdtase_CS"/>
</dbReference>
<comment type="similarity">
    <text evidence="1 4">Belongs to the short-chain dehydrogenases/reductases (SDR) family.</text>
</comment>
<comment type="caution">
    <text evidence="5">The sequence shown here is derived from an EMBL/GenBank/DDBJ whole genome shotgun (WGS) entry which is preliminary data.</text>
</comment>
<evidence type="ECO:0000256" key="2">
    <source>
        <dbReference type="ARBA" id="ARBA00022857"/>
    </source>
</evidence>
<gene>
    <name evidence="5" type="ORF">N788_05315</name>
</gene>
<dbReference type="PATRIC" id="fig|1121014.3.peg.1951"/>
<reference evidence="5 6" key="2">
    <citation type="journal article" date="2015" name="Stand. Genomic Sci.">
        <title>High quality draft genomic sequence of Arenimonas donghaensis DSM 18148(T).</title>
        <authorList>
            <person name="Chen F."/>
            <person name="Wang H."/>
            <person name="Cao Y."/>
            <person name="Li X."/>
            <person name="Wang G."/>
        </authorList>
    </citation>
    <scope>NUCLEOTIDE SEQUENCE [LARGE SCALE GENOMIC DNA]</scope>
    <source>
        <strain evidence="5 6">HO3-R19</strain>
    </source>
</reference>
<organism evidence="5 6">
    <name type="scientific">Arenimonas donghaensis DSM 18148 = HO3-R19</name>
    <dbReference type="NCBI Taxonomy" id="1121014"/>
    <lineage>
        <taxon>Bacteria</taxon>
        <taxon>Pseudomonadati</taxon>
        <taxon>Pseudomonadota</taxon>
        <taxon>Gammaproteobacteria</taxon>
        <taxon>Lysobacterales</taxon>
        <taxon>Lysobacteraceae</taxon>
        <taxon>Arenimonas</taxon>
    </lineage>
</organism>
<keyword evidence="6" id="KW-1185">Reference proteome</keyword>
<dbReference type="PRINTS" id="PR00080">
    <property type="entry name" value="SDRFAMILY"/>
</dbReference>
<dbReference type="OrthoDB" id="9810734at2"/>
<dbReference type="Gene3D" id="3.40.50.720">
    <property type="entry name" value="NAD(P)-binding Rossmann-like Domain"/>
    <property type="match status" value="1"/>
</dbReference>
<evidence type="ECO:0000313" key="6">
    <source>
        <dbReference type="Proteomes" id="UP000029085"/>
    </source>
</evidence>
<sequence>MITGAGSGLGQALAHRYARAGDRVACVDIDAARAELTRASLAGEGHLAMSANVGSDDAMEQVHERIASEWGGLDVLVNNAGIATGGAMVDTTMAEWQNVLDVNVLSVVRGCRLFLPGMIAAGSGQVINTASFAGLAGAPSIMSYGVSKAAVVALSEQLRAELQDKGIRVSVLCPAFFRTNLLESWQGDPRLKSFASKMMDISPDTLDGVADRSFAAVERGEFLVLPTAREPMRWRLKRWLPETYFKQLLKLAKAKARANAMDNGT</sequence>
<dbReference type="CDD" id="cd05233">
    <property type="entry name" value="SDR_c"/>
    <property type="match status" value="1"/>
</dbReference>
<proteinExistence type="inferred from homology"/>
<dbReference type="SUPFAM" id="SSF51735">
    <property type="entry name" value="NAD(P)-binding Rossmann-fold domains"/>
    <property type="match status" value="1"/>
</dbReference>
<evidence type="ECO:0008006" key="7">
    <source>
        <dbReference type="Google" id="ProtNLM"/>
    </source>
</evidence>
<dbReference type="GO" id="GO:0016491">
    <property type="term" value="F:oxidoreductase activity"/>
    <property type="evidence" value="ECO:0007669"/>
    <property type="project" value="UniProtKB-KW"/>
</dbReference>
<dbReference type="PANTHER" id="PTHR43391">
    <property type="entry name" value="RETINOL DEHYDROGENASE-RELATED"/>
    <property type="match status" value="1"/>
</dbReference>
<dbReference type="PRINTS" id="PR00081">
    <property type="entry name" value="GDHRDH"/>
</dbReference>
<dbReference type="InterPro" id="IPR002347">
    <property type="entry name" value="SDR_fam"/>
</dbReference>
<dbReference type="PROSITE" id="PS00061">
    <property type="entry name" value="ADH_SHORT"/>
    <property type="match status" value="1"/>
</dbReference>
<keyword evidence="2" id="KW-0521">NADP</keyword>
<dbReference type="Proteomes" id="UP000029085">
    <property type="component" value="Unassembled WGS sequence"/>
</dbReference>
<evidence type="ECO:0000313" key="5">
    <source>
        <dbReference type="EMBL" id="KFL36312.1"/>
    </source>
</evidence>
<name>A0A087MHF9_9GAMM</name>
<dbReference type="Pfam" id="PF00106">
    <property type="entry name" value="adh_short"/>
    <property type="match status" value="1"/>
</dbReference>
<dbReference type="RefSeq" id="WP_051924549.1">
    <property type="nucleotide sequence ID" value="NZ_AVCJ01000023.1"/>
</dbReference>